<dbReference type="STRING" id="7167.A0A182FR19"/>
<protein>
    <recommendedName>
        <fullName evidence="4">MD-2-related lipid-recognition domain-containing protein</fullName>
    </recommendedName>
</protein>
<dbReference type="GeneID" id="118456913"/>
<dbReference type="SUPFAM" id="SSF81296">
    <property type="entry name" value="E set domains"/>
    <property type="match status" value="1"/>
</dbReference>
<dbReference type="Gene3D" id="2.60.40.770">
    <property type="match status" value="1"/>
</dbReference>
<dbReference type="OrthoDB" id="6489092at2759"/>
<evidence type="ECO:0000256" key="2">
    <source>
        <dbReference type="ARBA" id="ARBA00006370"/>
    </source>
</evidence>
<keyword evidence="3" id="KW-0964">Secreted</keyword>
<accession>A0A182FR19</accession>
<keyword evidence="6" id="KW-1185">Reference proteome</keyword>
<sequence>MLRFIILLVAFLLFAIQTEGLQTRPCSKGQPQPTRVLVNNCCEMPCKVIRGQNISILMMFNTTFSSQTLRYEKVATSLGVIGPGELPPEQVNACDWLSGSSCPVSAGQSIISTLSWTTRRILPLLTFAQEVSVLDEQDRTVTCFEFDVEVLAD</sequence>
<dbReference type="Pfam" id="PF02221">
    <property type="entry name" value="E1_DerP2_DerF2"/>
    <property type="match status" value="1"/>
</dbReference>
<comment type="similarity">
    <text evidence="2">Belongs to the NPC2 family.</text>
</comment>
<dbReference type="EnsemblMetazoa" id="AALB008994-RA">
    <property type="protein sequence ID" value="AALB008994-PA"/>
    <property type="gene ID" value="AALB008994"/>
</dbReference>
<dbReference type="KEGG" id="aali:118456913"/>
<proteinExistence type="inferred from homology"/>
<dbReference type="InterPro" id="IPR014756">
    <property type="entry name" value="Ig_E-set"/>
</dbReference>
<dbReference type="VEuPathDB" id="VectorBase:AALB20_032454"/>
<dbReference type="FunFam" id="2.60.40.770:FF:000001">
    <property type="entry name" value="NPC intracellular cholesterol transporter 2"/>
    <property type="match status" value="1"/>
</dbReference>
<evidence type="ECO:0000313" key="6">
    <source>
        <dbReference type="Proteomes" id="UP000069272"/>
    </source>
</evidence>
<dbReference type="VEuPathDB" id="VectorBase:AALB008994"/>
<dbReference type="AlphaFoldDB" id="A0A182FR19"/>
<dbReference type="Proteomes" id="UP000069272">
    <property type="component" value="Chromosome 2R"/>
</dbReference>
<dbReference type="RefSeq" id="XP_035773931.1">
    <property type="nucleotide sequence ID" value="XM_035918038.1"/>
</dbReference>
<feature type="domain" description="MD-2-related lipid-recognition" evidence="4">
    <location>
        <begin position="23"/>
        <end position="148"/>
    </location>
</feature>
<reference evidence="5 6" key="1">
    <citation type="journal article" date="2017" name="G3 (Bethesda)">
        <title>The Physical Genome Mapping of Anopheles albimanus Corrected Scaffold Misassemblies and Identified Interarm Rearrangements in Genus Anopheles.</title>
        <authorList>
            <person name="Artemov G.N."/>
            <person name="Peery A.N."/>
            <person name="Jiang X."/>
            <person name="Tu Z."/>
            <person name="Stegniy V.N."/>
            <person name="Sharakhova M.V."/>
            <person name="Sharakhov I.V."/>
        </authorList>
    </citation>
    <scope>NUCLEOTIDE SEQUENCE [LARGE SCALE GENOMIC DNA]</scope>
    <source>
        <strain evidence="5 6">ALBI9_A</strain>
    </source>
</reference>
<reference evidence="5" key="2">
    <citation type="submission" date="2022-08" db="UniProtKB">
        <authorList>
            <consortium name="EnsemblMetazoa"/>
        </authorList>
    </citation>
    <scope>IDENTIFICATION</scope>
    <source>
        <strain evidence="5">STECLA/ALBI9_A</strain>
    </source>
</reference>
<evidence type="ECO:0000256" key="1">
    <source>
        <dbReference type="ARBA" id="ARBA00004613"/>
    </source>
</evidence>
<dbReference type="InterPro" id="IPR003172">
    <property type="entry name" value="ML_dom"/>
</dbReference>
<dbReference type="GO" id="GO:0005576">
    <property type="term" value="C:extracellular region"/>
    <property type="evidence" value="ECO:0007669"/>
    <property type="project" value="UniProtKB-SubCell"/>
</dbReference>
<evidence type="ECO:0000259" key="4">
    <source>
        <dbReference type="SMART" id="SM00737"/>
    </source>
</evidence>
<name>A0A182FR19_ANOAL</name>
<evidence type="ECO:0000256" key="3">
    <source>
        <dbReference type="ARBA" id="ARBA00022525"/>
    </source>
</evidence>
<dbReference type="SMART" id="SM00737">
    <property type="entry name" value="ML"/>
    <property type="match status" value="1"/>
</dbReference>
<evidence type="ECO:0000313" key="5">
    <source>
        <dbReference type="EnsemblMetazoa" id="AALB008994-PA"/>
    </source>
</evidence>
<comment type="subcellular location">
    <subcellularLocation>
        <location evidence="1">Secreted</location>
    </subcellularLocation>
</comment>
<organism evidence="5 6">
    <name type="scientific">Anopheles albimanus</name>
    <name type="common">New world malaria mosquito</name>
    <dbReference type="NCBI Taxonomy" id="7167"/>
    <lineage>
        <taxon>Eukaryota</taxon>
        <taxon>Metazoa</taxon>
        <taxon>Ecdysozoa</taxon>
        <taxon>Arthropoda</taxon>
        <taxon>Hexapoda</taxon>
        <taxon>Insecta</taxon>
        <taxon>Pterygota</taxon>
        <taxon>Neoptera</taxon>
        <taxon>Endopterygota</taxon>
        <taxon>Diptera</taxon>
        <taxon>Nematocera</taxon>
        <taxon>Culicoidea</taxon>
        <taxon>Culicidae</taxon>
        <taxon>Anophelinae</taxon>
        <taxon>Anopheles</taxon>
    </lineage>
</organism>